<evidence type="ECO:0000256" key="7">
    <source>
        <dbReference type="ARBA" id="ARBA00044229"/>
    </source>
</evidence>
<evidence type="ECO:0000256" key="4">
    <source>
        <dbReference type="ARBA" id="ARBA00022540"/>
    </source>
</evidence>
<dbReference type="SUPFAM" id="SSF53448">
    <property type="entry name" value="Nucleotide-diphospho-sugar transferases"/>
    <property type="match status" value="1"/>
</dbReference>
<dbReference type="InterPro" id="IPR029044">
    <property type="entry name" value="Nucleotide-diphossugar_trans"/>
</dbReference>
<gene>
    <name evidence="12" type="ORF">MAR_036604</name>
</gene>
<organism evidence="12 13">
    <name type="scientific">Mya arenaria</name>
    <name type="common">Soft-shell clam</name>
    <dbReference type="NCBI Taxonomy" id="6604"/>
    <lineage>
        <taxon>Eukaryota</taxon>
        <taxon>Metazoa</taxon>
        <taxon>Spiralia</taxon>
        <taxon>Lophotrochozoa</taxon>
        <taxon>Mollusca</taxon>
        <taxon>Bivalvia</taxon>
        <taxon>Autobranchia</taxon>
        <taxon>Heteroconchia</taxon>
        <taxon>Euheterodonta</taxon>
        <taxon>Imparidentia</taxon>
        <taxon>Neoheterodontei</taxon>
        <taxon>Myida</taxon>
        <taxon>Myoidea</taxon>
        <taxon>Myidae</taxon>
        <taxon>Mya</taxon>
    </lineage>
</organism>
<evidence type="ECO:0000313" key="12">
    <source>
        <dbReference type="EMBL" id="WAR22935.1"/>
    </source>
</evidence>
<dbReference type="PANTHER" id="PTHR45989">
    <property type="entry name" value="TRANSLATION INITIATION FACTOR EIF-2B SUBUNIT GAMMA"/>
    <property type="match status" value="1"/>
</dbReference>
<name>A0ABY7FLK6_MYAAR</name>
<dbReference type="Gene3D" id="2.160.10.10">
    <property type="entry name" value="Hexapeptide repeat proteins"/>
    <property type="match status" value="1"/>
</dbReference>
<evidence type="ECO:0000313" key="13">
    <source>
        <dbReference type="Proteomes" id="UP001164746"/>
    </source>
</evidence>
<dbReference type="PANTHER" id="PTHR45989:SF1">
    <property type="entry name" value="TRANSLATION INITIATION FACTOR EIF-2B SUBUNIT GAMMA"/>
    <property type="match status" value="1"/>
</dbReference>
<dbReference type="Proteomes" id="UP001164746">
    <property type="component" value="Chromosome 13"/>
</dbReference>
<comment type="subunit">
    <text evidence="9">Component of the translation initiation factor 2B (eIF2B) complex which is a heterodecamer of two sets of five different subunits: alpha, beta, gamma, delta and epsilon. Subunits alpha, beta and delta comprise a regulatory subcomplex and subunits epsilon and gamma comprise a catalytic subcomplex. Within the complex, the hexameric regulatory complex resides at the center, with the two heterodimeric catalytic subcomplexes bound on opposite sides.</text>
</comment>
<comment type="function">
    <text evidence="8">Acts as a component of the translation initiation factor 2B (eIF2B) complex, which catalyzes the exchange of GDP for GTP on the eukaryotic initiation factor 2 (eIF2) complex gamma subunit. Its guanine nucleotide exchange factor activity is repressed when bound to eIF2 complex phosphorylated on the alpha subunit, thereby limiting the amount of methionyl-initiator methionine tRNA available to the ribosome and consequently global translation is repressed.</text>
</comment>
<dbReference type="EMBL" id="CP111024">
    <property type="protein sequence ID" value="WAR22935.1"/>
    <property type="molecule type" value="Genomic_DNA"/>
</dbReference>
<accession>A0ABY7FLK6</accession>
<evidence type="ECO:0000259" key="10">
    <source>
        <dbReference type="Pfam" id="PF00483"/>
    </source>
</evidence>
<dbReference type="Pfam" id="PF25087">
    <property type="entry name" value="GMPPB_C"/>
    <property type="match status" value="1"/>
</dbReference>
<evidence type="ECO:0000256" key="8">
    <source>
        <dbReference type="ARBA" id="ARBA00045373"/>
    </source>
</evidence>
<evidence type="ECO:0000256" key="6">
    <source>
        <dbReference type="ARBA" id="ARBA00044196"/>
    </source>
</evidence>
<dbReference type="InterPro" id="IPR051960">
    <property type="entry name" value="eIF2B_gamma"/>
</dbReference>
<keyword evidence="3" id="KW-0963">Cytoplasm</keyword>
<feature type="domain" description="Mannose-1-phosphate guanyltransferase C-terminal" evidence="11">
    <location>
        <begin position="335"/>
        <end position="407"/>
    </location>
</feature>
<sequence>MRSSATAHASQKDCAVLSFRTVSYTLHQRKAVPVVLAAGRGSRMTDLVSQTSKSLLPVGNKPMLWYPINMLQRAGFEEAIVVVLSSYQAETQKLLEMCGVAMRLDIVSIPDQDYMGTADTLRHIRDKIKRDVLVVSCDLITDVSLHHIANMFRTYDATVTMLLCSQPETPDTPPAPGPKTKKRSERDFIGFEDNGNRVLFMTSEADLADMDDDKIKFRKSLFKKHPNVRIRSNLTDCHLYLIKKWVTNFFNKRRVDTTFDILSYIPEDPMTATIRDMSTWVDHRGDMEDCCHGDKIRCYAYTVTGSLCVRTNTIASYCETNKQIPRYLATLNKGAANIDPSAIVKGKPQRSIIGRNCVIGEKVKISNSVILDRVQIADGCSVQGCIISSNAGLGERCELKDCIVGGAQNLPPDSKFTNEALVAEEEMLEI</sequence>
<evidence type="ECO:0000256" key="9">
    <source>
        <dbReference type="ARBA" id="ARBA00046432"/>
    </source>
</evidence>
<keyword evidence="5" id="KW-0648">Protein biosynthesis</keyword>
<comment type="similarity">
    <text evidence="2">Belongs to the eIF-2B gamma/epsilon subunits family.</text>
</comment>
<reference evidence="12" key="1">
    <citation type="submission" date="2022-11" db="EMBL/GenBank/DDBJ databases">
        <title>Centuries of genome instability and evolution in soft-shell clam transmissible cancer (bioRxiv).</title>
        <authorList>
            <person name="Hart S.F.M."/>
            <person name="Yonemitsu M.A."/>
            <person name="Giersch R.M."/>
            <person name="Beal B.F."/>
            <person name="Arriagada G."/>
            <person name="Davis B.W."/>
            <person name="Ostrander E.A."/>
            <person name="Goff S.P."/>
            <person name="Metzger M.J."/>
        </authorList>
    </citation>
    <scope>NUCLEOTIDE SEQUENCE</scope>
    <source>
        <strain evidence="12">MELC-2E11</strain>
        <tissue evidence="12">Siphon/mantle</tissue>
    </source>
</reference>
<evidence type="ECO:0000256" key="3">
    <source>
        <dbReference type="ARBA" id="ARBA00022490"/>
    </source>
</evidence>
<dbReference type="Pfam" id="PF00483">
    <property type="entry name" value="NTP_transferase"/>
    <property type="match status" value="1"/>
</dbReference>
<comment type="subcellular location">
    <subcellularLocation>
        <location evidence="1">Cytoplasm</location>
        <location evidence="1">Cytosol</location>
    </subcellularLocation>
</comment>
<evidence type="ECO:0000256" key="1">
    <source>
        <dbReference type="ARBA" id="ARBA00004514"/>
    </source>
</evidence>
<evidence type="ECO:0000256" key="2">
    <source>
        <dbReference type="ARBA" id="ARBA00007878"/>
    </source>
</evidence>
<feature type="domain" description="Nucleotidyl transferase" evidence="10">
    <location>
        <begin position="33"/>
        <end position="166"/>
    </location>
</feature>
<proteinExistence type="inferred from homology"/>
<dbReference type="InterPro" id="IPR005835">
    <property type="entry name" value="NTP_transferase_dom"/>
</dbReference>
<protein>
    <recommendedName>
        <fullName evidence="6">Translation initiation factor eIF2B subunit gamma</fullName>
    </recommendedName>
    <alternativeName>
        <fullName evidence="7">eIF2B GDP-GTP exchange factor subunit gamma</fullName>
    </alternativeName>
</protein>
<dbReference type="Gene3D" id="3.90.550.10">
    <property type="entry name" value="Spore Coat Polysaccharide Biosynthesis Protein SpsA, Chain A"/>
    <property type="match status" value="1"/>
</dbReference>
<dbReference type="CDD" id="cd04198">
    <property type="entry name" value="eIF-2B_gamma_N"/>
    <property type="match status" value="1"/>
</dbReference>
<evidence type="ECO:0000259" key="11">
    <source>
        <dbReference type="Pfam" id="PF25087"/>
    </source>
</evidence>
<evidence type="ECO:0000256" key="5">
    <source>
        <dbReference type="ARBA" id="ARBA00022917"/>
    </source>
</evidence>
<keyword evidence="4" id="KW-0396">Initiation factor</keyword>
<dbReference type="InterPro" id="IPR056729">
    <property type="entry name" value="GMPPB_C"/>
</dbReference>
<keyword evidence="13" id="KW-1185">Reference proteome</keyword>